<dbReference type="Proteomes" id="UP000831785">
    <property type="component" value="Chromosome"/>
</dbReference>
<sequence length="229" mass="25287">MRPAFPAFSSGILALSLLLTGCRPDQIEHIENGKQIATTLENMAVKRILPADFLRATRWAGDSLTGQADRELRRLLADKLQAGGVASALPYCRPEAYASTDSLSLVLLATPGRLSSRPRNPQNQAPISAAELRPDTARLIKRLTADVFEYQRPILLSDAQCLRCHGEVGKDVAAADYALIKQKYPQDQATGYQLGDAMGVWRVSFARNGIAEFYTMKTRKVMKPRKPLF</sequence>
<accession>A0ABY4FDA4</accession>
<keyword evidence="3" id="KW-1185">Reference proteome</keyword>
<gene>
    <name evidence="2" type="ORF">MUN80_04595</name>
</gene>
<organism evidence="2 3">
    <name type="scientific">Hymenobacter cellulosivorans</name>
    <dbReference type="NCBI Taxonomy" id="2932249"/>
    <lineage>
        <taxon>Bacteria</taxon>
        <taxon>Pseudomonadati</taxon>
        <taxon>Bacteroidota</taxon>
        <taxon>Cytophagia</taxon>
        <taxon>Cytophagales</taxon>
        <taxon>Hymenobacteraceae</taxon>
        <taxon>Hymenobacter</taxon>
    </lineage>
</organism>
<evidence type="ECO:0000259" key="1">
    <source>
        <dbReference type="Pfam" id="PF11845"/>
    </source>
</evidence>
<evidence type="ECO:0000313" key="2">
    <source>
        <dbReference type="EMBL" id="UOQ54042.1"/>
    </source>
</evidence>
<evidence type="ECO:0000313" key="3">
    <source>
        <dbReference type="Proteomes" id="UP000831785"/>
    </source>
</evidence>
<dbReference type="InterPro" id="IPR021796">
    <property type="entry name" value="Tll0287-like_dom"/>
</dbReference>
<dbReference type="RefSeq" id="WP_244720223.1">
    <property type="nucleotide sequence ID" value="NZ_CP095049.1"/>
</dbReference>
<name>A0ABY4FDA4_9BACT</name>
<protein>
    <submittedName>
        <fullName evidence="2">DUF3365 domain-containing protein</fullName>
    </submittedName>
</protein>
<reference evidence="2 3" key="1">
    <citation type="submission" date="2022-04" db="EMBL/GenBank/DDBJ databases">
        <title>Hymenobacter sp. isolated from the air.</title>
        <authorList>
            <person name="Won M."/>
            <person name="Lee C.-M."/>
            <person name="Woen H.-Y."/>
            <person name="Kwon S.-W."/>
        </authorList>
    </citation>
    <scope>NUCLEOTIDE SEQUENCE [LARGE SCALE GENOMIC DNA]</scope>
    <source>
        <strain evidence="3">5116 S-27</strain>
    </source>
</reference>
<dbReference type="EMBL" id="CP095049">
    <property type="protein sequence ID" value="UOQ54042.1"/>
    <property type="molecule type" value="Genomic_DNA"/>
</dbReference>
<dbReference type="PROSITE" id="PS51257">
    <property type="entry name" value="PROKAR_LIPOPROTEIN"/>
    <property type="match status" value="1"/>
</dbReference>
<proteinExistence type="predicted"/>
<dbReference type="Pfam" id="PF11845">
    <property type="entry name" value="Tll0287-like"/>
    <property type="match status" value="1"/>
</dbReference>
<feature type="domain" description="Tll0287-like" evidence="1">
    <location>
        <begin position="114"/>
        <end position="205"/>
    </location>
</feature>